<comment type="caution">
    <text evidence="11">The sequence shown here is derived from an EMBL/GenBank/DDBJ whole genome shotgun (WGS) entry which is preliminary data.</text>
</comment>
<dbReference type="GO" id="GO:0009423">
    <property type="term" value="P:chorismate biosynthetic process"/>
    <property type="evidence" value="ECO:0007669"/>
    <property type="project" value="UniProtKB-UniRule"/>
</dbReference>
<evidence type="ECO:0000259" key="9">
    <source>
        <dbReference type="Pfam" id="PF08501"/>
    </source>
</evidence>
<feature type="binding site" evidence="7">
    <location>
        <position position="249"/>
    </location>
    <ligand>
        <name>shikimate</name>
        <dbReference type="ChEBI" id="CHEBI:36208"/>
    </ligand>
</feature>
<dbReference type="AlphaFoldDB" id="A0A937HFY6"/>
<dbReference type="InterPro" id="IPR022893">
    <property type="entry name" value="Shikimate_DH_fam"/>
</dbReference>
<evidence type="ECO:0000256" key="1">
    <source>
        <dbReference type="ARBA" id="ARBA00004871"/>
    </source>
</evidence>
<evidence type="ECO:0000256" key="5">
    <source>
        <dbReference type="ARBA" id="ARBA00023141"/>
    </source>
</evidence>
<comment type="pathway">
    <text evidence="1 7">Metabolic intermediate biosynthesis; chorismate biosynthesis; chorismate from D-erythrose 4-phosphate and phosphoenolpyruvate: step 4/7.</text>
</comment>
<feature type="binding site" evidence="7">
    <location>
        <begin position="157"/>
        <end position="162"/>
    </location>
    <ligand>
        <name>NADP(+)</name>
        <dbReference type="ChEBI" id="CHEBI:58349"/>
    </ligand>
</feature>
<dbReference type="SUPFAM" id="SSF53223">
    <property type="entry name" value="Aminoacid dehydrogenase-like, N-terminal domain"/>
    <property type="match status" value="1"/>
</dbReference>
<dbReference type="EC" id="1.1.1.25" evidence="2 7"/>
<comment type="catalytic activity">
    <reaction evidence="6 7">
        <text>shikimate + NADP(+) = 3-dehydroshikimate + NADPH + H(+)</text>
        <dbReference type="Rhea" id="RHEA:17737"/>
        <dbReference type="ChEBI" id="CHEBI:15378"/>
        <dbReference type="ChEBI" id="CHEBI:16630"/>
        <dbReference type="ChEBI" id="CHEBI:36208"/>
        <dbReference type="ChEBI" id="CHEBI:57783"/>
        <dbReference type="ChEBI" id="CHEBI:58349"/>
        <dbReference type="EC" id="1.1.1.25"/>
    </reaction>
</comment>
<evidence type="ECO:0000256" key="4">
    <source>
        <dbReference type="ARBA" id="ARBA00023002"/>
    </source>
</evidence>
<dbReference type="HAMAP" id="MF_00222">
    <property type="entry name" value="Shikimate_DH_AroE"/>
    <property type="match status" value="1"/>
</dbReference>
<dbReference type="Pfam" id="PF01488">
    <property type="entry name" value="Shikimate_DH"/>
    <property type="match status" value="1"/>
</dbReference>
<keyword evidence="5 7" id="KW-0057">Aromatic amino acid biosynthesis</keyword>
<dbReference type="GO" id="GO:0004764">
    <property type="term" value="F:shikimate 3-dehydrogenase (NADP+) activity"/>
    <property type="evidence" value="ECO:0007669"/>
    <property type="project" value="UniProtKB-UniRule"/>
</dbReference>
<feature type="binding site" evidence="7">
    <location>
        <position position="92"/>
    </location>
    <ligand>
        <name>shikimate</name>
        <dbReference type="ChEBI" id="CHEBI:36208"/>
    </ligand>
</feature>
<reference evidence="11" key="1">
    <citation type="submission" date="2020-10" db="EMBL/GenBank/DDBJ databases">
        <title>Microbiome of the Black Sea water column analyzed by genome centric metagenomics.</title>
        <authorList>
            <person name="Cabello-Yeves P.J."/>
            <person name="Callieri C."/>
            <person name="Picazo A."/>
            <person name="Mehrshad M."/>
            <person name="Haro-Moreno J.M."/>
            <person name="Roda-Garcia J."/>
            <person name="Dzembekova N."/>
            <person name="Slabakova V."/>
            <person name="Slabakova N."/>
            <person name="Moncheva S."/>
            <person name="Rodriguez-Valera F."/>
        </authorList>
    </citation>
    <scope>NUCLEOTIDE SEQUENCE</scope>
    <source>
        <strain evidence="11">BS307-5m-G5</strain>
    </source>
</reference>
<keyword evidence="4 7" id="KW-0560">Oxidoreductase</keyword>
<protein>
    <recommendedName>
        <fullName evidence="2 7">Shikimate dehydrogenase (NADP(+))</fullName>
        <shortName evidence="7">SDH</shortName>
        <ecNumber evidence="2 7">1.1.1.25</ecNumber>
    </recommendedName>
</protein>
<dbReference type="EMBL" id="JADHOK010000072">
    <property type="protein sequence ID" value="MBL6762106.1"/>
    <property type="molecule type" value="Genomic_DNA"/>
</dbReference>
<dbReference type="Proteomes" id="UP000785783">
    <property type="component" value="Unassembled WGS sequence"/>
</dbReference>
<keyword evidence="3 7" id="KW-0521">NADP</keyword>
<feature type="binding site" evidence="7">
    <location>
        <position position="270"/>
    </location>
    <ligand>
        <name>NADP(+)</name>
        <dbReference type="ChEBI" id="CHEBI:58349"/>
    </ligand>
</feature>
<dbReference type="Gene3D" id="3.40.50.10860">
    <property type="entry name" value="Leucine Dehydrogenase, chain A, domain 1"/>
    <property type="match status" value="2"/>
</dbReference>
<dbReference type="Pfam" id="PF18317">
    <property type="entry name" value="SDH_C"/>
    <property type="match status" value="1"/>
</dbReference>
<dbReference type="CDD" id="cd01065">
    <property type="entry name" value="NAD_bind_Shikimate_DH"/>
    <property type="match status" value="1"/>
</dbReference>
<feature type="binding site" evidence="7">
    <location>
        <position position="247"/>
    </location>
    <ligand>
        <name>NADP(+)</name>
        <dbReference type="ChEBI" id="CHEBI:58349"/>
    </ligand>
</feature>
<comment type="similarity">
    <text evidence="7">Belongs to the shikimate dehydrogenase family.</text>
</comment>
<sequence>MSAGDKPRLAIIGWPVSHSRSPLIHNHWLVGHAIEAVYEPYPVAPDEDFCAALDAMAAQGFIGANVTIPHKEAAFAAMDELSAAAESLGAVNTISFAGGRFSGDNTDGDGFLAGLEAAAPRHDWRERPALILGAGGAARAIVAALARAGVGDIRLTNRTRAKAEALASLSEGVSVGDWEARGDLLEGCGLLVNTTSLGMDGAPPLDMPLDALGLGLGLGLGSGLDLGGLSSESGPGKTPAAAIVSDIVYTPLETPLLRAARAAGHIGVDGLGMLLNQAALAFEIWFGVRPTIDAALRDKLIASLNEEA</sequence>
<evidence type="ECO:0000259" key="10">
    <source>
        <dbReference type="Pfam" id="PF18317"/>
    </source>
</evidence>
<dbReference type="SUPFAM" id="SSF51735">
    <property type="entry name" value="NAD(P)-binding Rossmann-fold domains"/>
    <property type="match status" value="1"/>
</dbReference>
<dbReference type="InterPro" id="IPR006151">
    <property type="entry name" value="Shikm_DH/Glu-tRNA_Rdtase"/>
</dbReference>
<evidence type="ECO:0000256" key="3">
    <source>
        <dbReference type="ARBA" id="ARBA00022857"/>
    </source>
</evidence>
<evidence type="ECO:0000256" key="7">
    <source>
        <dbReference type="HAMAP-Rule" id="MF_00222"/>
    </source>
</evidence>
<dbReference type="InterPro" id="IPR013708">
    <property type="entry name" value="Shikimate_DH-bd_N"/>
</dbReference>
<feature type="active site" description="Proton acceptor" evidence="7">
    <location>
        <position position="71"/>
    </location>
</feature>
<dbReference type="GO" id="GO:0019632">
    <property type="term" value="P:shikimate metabolic process"/>
    <property type="evidence" value="ECO:0007669"/>
    <property type="project" value="TreeGrafter"/>
</dbReference>
<evidence type="ECO:0000256" key="6">
    <source>
        <dbReference type="ARBA" id="ARBA00049442"/>
    </source>
</evidence>
<dbReference type="Pfam" id="PF08501">
    <property type="entry name" value="Shikimate_dh_N"/>
    <property type="match status" value="1"/>
</dbReference>
<feature type="domain" description="Shikimate dehydrogenase substrate binding N-terminal" evidence="9">
    <location>
        <begin position="11"/>
        <end position="94"/>
    </location>
</feature>
<feature type="domain" description="Quinate/shikimate 5-dehydrogenase/glutamyl-tRNA reductase" evidence="8">
    <location>
        <begin position="123"/>
        <end position="173"/>
    </location>
</feature>
<dbReference type="PANTHER" id="PTHR21089">
    <property type="entry name" value="SHIKIMATE DEHYDROGENASE"/>
    <property type="match status" value="1"/>
</dbReference>
<organism evidence="11 12">
    <name type="scientific">PS1 clade bacterium</name>
    <dbReference type="NCBI Taxonomy" id="2175152"/>
    <lineage>
        <taxon>Bacteria</taxon>
        <taxon>Pseudomonadati</taxon>
        <taxon>Pseudomonadota</taxon>
        <taxon>Alphaproteobacteria</taxon>
        <taxon>PS1 clade</taxon>
    </lineage>
</organism>
<evidence type="ECO:0000313" key="12">
    <source>
        <dbReference type="Proteomes" id="UP000785783"/>
    </source>
</evidence>
<comment type="function">
    <text evidence="7">Involved in the biosynthesis of the chorismate, which leads to the biosynthesis of aromatic amino acids. Catalyzes the reversible NADPH linked reduction of 3-dehydroshikimate (DHSA) to yield shikimate (SA).</text>
</comment>
<dbReference type="InterPro" id="IPR046346">
    <property type="entry name" value="Aminoacid_DH-like_N_sf"/>
</dbReference>
<evidence type="ECO:0000313" key="11">
    <source>
        <dbReference type="EMBL" id="MBL6762106.1"/>
    </source>
</evidence>
<feature type="binding site" evidence="7">
    <location>
        <begin position="133"/>
        <end position="137"/>
    </location>
    <ligand>
        <name>NADP(+)</name>
        <dbReference type="ChEBI" id="CHEBI:58349"/>
    </ligand>
</feature>
<feature type="binding site" evidence="7">
    <location>
        <position position="67"/>
    </location>
    <ligand>
        <name>shikimate</name>
        <dbReference type="ChEBI" id="CHEBI:36208"/>
    </ligand>
</feature>
<dbReference type="PANTHER" id="PTHR21089:SF1">
    <property type="entry name" value="BIFUNCTIONAL 3-DEHYDROQUINATE DEHYDRATASE_SHIKIMATE DEHYDROGENASE, CHLOROPLASTIC"/>
    <property type="match status" value="1"/>
</dbReference>
<comment type="subunit">
    <text evidence="7">Homodimer.</text>
</comment>
<evidence type="ECO:0000256" key="2">
    <source>
        <dbReference type="ARBA" id="ARBA00012962"/>
    </source>
</evidence>
<comment type="caution">
    <text evidence="7">Lacks conserved residue(s) required for the propagation of feature annotation.</text>
</comment>
<feature type="binding site" evidence="7">
    <location>
        <position position="277"/>
    </location>
    <ligand>
        <name>shikimate</name>
        <dbReference type="ChEBI" id="CHEBI:36208"/>
    </ligand>
</feature>
<feature type="domain" description="SDH C-terminal" evidence="10">
    <location>
        <begin position="270"/>
        <end position="293"/>
    </location>
</feature>
<evidence type="ECO:0000259" key="8">
    <source>
        <dbReference type="Pfam" id="PF01488"/>
    </source>
</evidence>
<dbReference type="GO" id="GO:0009073">
    <property type="term" value="P:aromatic amino acid family biosynthetic process"/>
    <property type="evidence" value="ECO:0007669"/>
    <property type="project" value="UniProtKB-KW"/>
</dbReference>
<dbReference type="InterPro" id="IPR041121">
    <property type="entry name" value="SDH_C"/>
</dbReference>
<feature type="binding site" evidence="7">
    <location>
        <position position="107"/>
    </location>
    <ligand>
        <name>shikimate</name>
        <dbReference type="ChEBI" id="CHEBI:36208"/>
    </ligand>
</feature>
<dbReference type="InterPro" id="IPR036291">
    <property type="entry name" value="NAD(P)-bd_dom_sf"/>
</dbReference>
<proteinExistence type="inferred from homology"/>
<dbReference type="Gene3D" id="3.40.50.720">
    <property type="entry name" value="NAD(P)-binding Rossmann-like Domain"/>
    <property type="match status" value="2"/>
</dbReference>
<accession>A0A937HFY6</accession>
<feature type="binding site" evidence="7">
    <location>
        <begin position="19"/>
        <end position="21"/>
    </location>
    <ligand>
        <name>shikimate</name>
        <dbReference type="ChEBI" id="CHEBI:36208"/>
    </ligand>
</feature>
<keyword evidence="7" id="KW-0028">Amino-acid biosynthesis</keyword>
<gene>
    <name evidence="7" type="primary">aroE</name>
    <name evidence="11" type="ORF">ISQ19_05350</name>
</gene>
<name>A0A937HFY6_9PROT</name>
<dbReference type="GO" id="GO:0008652">
    <property type="term" value="P:amino acid biosynthetic process"/>
    <property type="evidence" value="ECO:0007669"/>
    <property type="project" value="UniProtKB-KW"/>
</dbReference>